<name>A0ACC0A4A7_CATRO</name>
<protein>
    <submittedName>
        <fullName evidence="1">Uncharacterized protein</fullName>
    </submittedName>
</protein>
<dbReference type="Proteomes" id="UP001060085">
    <property type="component" value="Linkage Group LG07"/>
</dbReference>
<evidence type="ECO:0000313" key="1">
    <source>
        <dbReference type="EMBL" id="KAI5655019.1"/>
    </source>
</evidence>
<comment type="caution">
    <text evidence="1">The sequence shown here is derived from an EMBL/GenBank/DDBJ whole genome shotgun (WGS) entry which is preliminary data.</text>
</comment>
<keyword evidence="2" id="KW-1185">Reference proteome</keyword>
<evidence type="ECO:0000313" key="2">
    <source>
        <dbReference type="Proteomes" id="UP001060085"/>
    </source>
</evidence>
<proteinExistence type="predicted"/>
<reference evidence="2" key="1">
    <citation type="journal article" date="2023" name="Nat. Plants">
        <title>Single-cell RNA sequencing provides a high-resolution roadmap for understanding the multicellular compartmentation of specialized metabolism.</title>
        <authorList>
            <person name="Sun S."/>
            <person name="Shen X."/>
            <person name="Li Y."/>
            <person name="Li Y."/>
            <person name="Wang S."/>
            <person name="Li R."/>
            <person name="Zhang H."/>
            <person name="Shen G."/>
            <person name="Guo B."/>
            <person name="Wei J."/>
            <person name="Xu J."/>
            <person name="St-Pierre B."/>
            <person name="Chen S."/>
            <person name="Sun C."/>
        </authorList>
    </citation>
    <scope>NUCLEOTIDE SEQUENCE [LARGE SCALE GENOMIC DNA]</scope>
</reference>
<accession>A0ACC0A4A7</accession>
<sequence>MAFLLILTIGSLYEWKRKKTTHRPYASFGSMSPEAKSVPACFNENTKKMNSAFHKIAKVRLSNRHDIFAHFPGKGHNLEEHFTVLIRGGRVKDLPGVKFHCIQGVKDLLRIPDRRRGKSKYGVEKPKSI</sequence>
<organism evidence="1 2">
    <name type="scientific">Catharanthus roseus</name>
    <name type="common">Madagascar periwinkle</name>
    <name type="synonym">Vinca rosea</name>
    <dbReference type="NCBI Taxonomy" id="4058"/>
    <lineage>
        <taxon>Eukaryota</taxon>
        <taxon>Viridiplantae</taxon>
        <taxon>Streptophyta</taxon>
        <taxon>Embryophyta</taxon>
        <taxon>Tracheophyta</taxon>
        <taxon>Spermatophyta</taxon>
        <taxon>Magnoliopsida</taxon>
        <taxon>eudicotyledons</taxon>
        <taxon>Gunneridae</taxon>
        <taxon>Pentapetalae</taxon>
        <taxon>asterids</taxon>
        <taxon>lamiids</taxon>
        <taxon>Gentianales</taxon>
        <taxon>Apocynaceae</taxon>
        <taxon>Rauvolfioideae</taxon>
        <taxon>Vinceae</taxon>
        <taxon>Catharanthinae</taxon>
        <taxon>Catharanthus</taxon>
    </lineage>
</organism>
<dbReference type="EMBL" id="CM044707">
    <property type="protein sequence ID" value="KAI5655019.1"/>
    <property type="molecule type" value="Genomic_DNA"/>
</dbReference>
<gene>
    <name evidence="1" type="ORF">M9H77_32206</name>
</gene>